<evidence type="ECO:0000256" key="5">
    <source>
        <dbReference type="ARBA" id="ARBA00022516"/>
    </source>
</evidence>
<dbReference type="NCBIfam" id="TIGR01223">
    <property type="entry name" value="Pmev_kin_anim"/>
    <property type="match status" value="1"/>
</dbReference>
<keyword evidence="19" id="KW-1185">Reference proteome</keyword>
<evidence type="ECO:0000256" key="17">
    <source>
        <dbReference type="ARBA" id="ARBA00034549"/>
    </source>
</evidence>
<name>A0A8S4R5F1_9NEOP</name>
<evidence type="ECO:0000256" key="7">
    <source>
        <dbReference type="ARBA" id="ARBA00022679"/>
    </source>
</evidence>
<dbReference type="GO" id="GO:0006695">
    <property type="term" value="P:cholesterol biosynthetic process"/>
    <property type="evidence" value="ECO:0007669"/>
    <property type="project" value="UniProtKB-KW"/>
</dbReference>
<proteinExistence type="predicted"/>
<keyword evidence="13" id="KW-0756">Sterol biosynthesis</keyword>
<dbReference type="Pfam" id="PF04275">
    <property type="entry name" value="P-mevalo_kinase"/>
    <property type="match status" value="1"/>
</dbReference>
<protein>
    <recommendedName>
        <fullName evidence="17">Phosphomevalonate kinase</fullName>
        <ecNumber evidence="3">2.7.4.2</ecNumber>
    </recommendedName>
</protein>
<evidence type="ECO:0000256" key="14">
    <source>
        <dbReference type="ARBA" id="ARBA00023098"/>
    </source>
</evidence>
<dbReference type="OrthoDB" id="2401875at2759"/>
<keyword evidence="15" id="KW-1207">Sterol metabolism</keyword>
<evidence type="ECO:0000256" key="11">
    <source>
        <dbReference type="ARBA" id="ARBA00022840"/>
    </source>
</evidence>
<evidence type="ECO:0000313" key="19">
    <source>
        <dbReference type="Proteomes" id="UP000838756"/>
    </source>
</evidence>
<keyword evidence="6" id="KW-0153">Cholesterol metabolism</keyword>
<keyword evidence="9" id="KW-0418">Kinase</keyword>
<keyword evidence="4" id="KW-0963">Cytoplasm</keyword>
<keyword evidence="8" id="KW-0547">Nucleotide-binding</keyword>
<evidence type="ECO:0000256" key="4">
    <source>
        <dbReference type="ARBA" id="ARBA00022490"/>
    </source>
</evidence>
<dbReference type="AlphaFoldDB" id="A0A8S4R5F1"/>
<evidence type="ECO:0000256" key="2">
    <source>
        <dbReference type="ARBA" id="ARBA00005017"/>
    </source>
</evidence>
<comment type="pathway">
    <text evidence="2">Isoprenoid biosynthesis; isopentenyl diphosphate biosynthesis via mevalonate pathway; isopentenyl diphosphate from (R)-mevalonate: step 2/3.</text>
</comment>
<dbReference type="GO" id="GO:0005524">
    <property type="term" value="F:ATP binding"/>
    <property type="evidence" value="ECO:0007669"/>
    <property type="project" value="UniProtKB-KW"/>
</dbReference>
<evidence type="ECO:0000313" key="18">
    <source>
        <dbReference type="EMBL" id="CAH2230170.1"/>
    </source>
</evidence>
<evidence type="ECO:0000256" key="12">
    <source>
        <dbReference type="ARBA" id="ARBA00022955"/>
    </source>
</evidence>
<dbReference type="GO" id="GO:0004631">
    <property type="term" value="F:phosphomevalonate kinase activity"/>
    <property type="evidence" value="ECO:0007669"/>
    <property type="project" value="UniProtKB-EC"/>
</dbReference>
<keyword evidence="16" id="KW-0753">Steroid metabolism</keyword>
<dbReference type="InterPro" id="IPR027417">
    <property type="entry name" value="P-loop_NTPase"/>
</dbReference>
<keyword evidence="12" id="KW-0752">Steroid biosynthesis</keyword>
<dbReference type="GO" id="GO:0005829">
    <property type="term" value="C:cytosol"/>
    <property type="evidence" value="ECO:0007669"/>
    <property type="project" value="UniProtKB-SubCell"/>
</dbReference>
<comment type="subcellular location">
    <subcellularLocation>
        <location evidence="1">Cytoplasm</location>
        <location evidence="1">Cytosol</location>
    </subcellularLocation>
</comment>
<keyword evidence="10" id="KW-0152">Cholesterol biosynthesis</keyword>
<dbReference type="PANTHER" id="PTHR13101:SF1">
    <property type="entry name" value="PHOSPHOMEVALONATE KINASE"/>
    <property type="match status" value="1"/>
</dbReference>
<comment type="caution">
    <text evidence="18">The sequence shown here is derived from an EMBL/GenBank/DDBJ whole genome shotgun (WGS) entry which is preliminary data.</text>
</comment>
<reference evidence="18" key="1">
    <citation type="submission" date="2022-03" db="EMBL/GenBank/DDBJ databases">
        <authorList>
            <person name="Lindestad O."/>
        </authorList>
    </citation>
    <scope>NUCLEOTIDE SEQUENCE</scope>
</reference>
<dbReference type="Gene3D" id="3.40.50.300">
    <property type="entry name" value="P-loop containing nucleotide triphosphate hydrolases"/>
    <property type="match status" value="1"/>
</dbReference>
<evidence type="ECO:0000256" key="9">
    <source>
        <dbReference type="ARBA" id="ARBA00022777"/>
    </source>
</evidence>
<keyword evidence="11" id="KW-0067">ATP-binding</keyword>
<evidence type="ECO:0000256" key="13">
    <source>
        <dbReference type="ARBA" id="ARBA00023011"/>
    </source>
</evidence>
<dbReference type="GO" id="GO:0019287">
    <property type="term" value="P:isopentenyl diphosphate biosynthetic process, mevalonate pathway"/>
    <property type="evidence" value="ECO:0007669"/>
    <property type="project" value="TreeGrafter"/>
</dbReference>
<gene>
    <name evidence="18" type="primary">jg12516</name>
    <name evidence="18" type="ORF">PAEG_LOCUS9427</name>
</gene>
<evidence type="ECO:0000256" key="1">
    <source>
        <dbReference type="ARBA" id="ARBA00004514"/>
    </source>
</evidence>
<dbReference type="EC" id="2.7.4.2" evidence="3"/>
<keyword evidence="7" id="KW-0808">Transferase</keyword>
<dbReference type="SUPFAM" id="SSF52540">
    <property type="entry name" value="P-loop containing nucleoside triphosphate hydrolases"/>
    <property type="match status" value="1"/>
</dbReference>
<dbReference type="EMBL" id="CAKXAJ010024778">
    <property type="protein sequence ID" value="CAH2230170.1"/>
    <property type="molecule type" value="Genomic_DNA"/>
</dbReference>
<evidence type="ECO:0000256" key="3">
    <source>
        <dbReference type="ARBA" id="ARBA00012958"/>
    </source>
</evidence>
<organism evidence="18 19">
    <name type="scientific">Pararge aegeria aegeria</name>
    <dbReference type="NCBI Taxonomy" id="348720"/>
    <lineage>
        <taxon>Eukaryota</taxon>
        <taxon>Metazoa</taxon>
        <taxon>Ecdysozoa</taxon>
        <taxon>Arthropoda</taxon>
        <taxon>Hexapoda</taxon>
        <taxon>Insecta</taxon>
        <taxon>Pterygota</taxon>
        <taxon>Neoptera</taxon>
        <taxon>Endopterygota</taxon>
        <taxon>Lepidoptera</taxon>
        <taxon>Glossata</taxon>
        <taxon>Ditrysia</taxon>
        <taxon>Papilionoidea</taxon>
        <taxon>Nymphalidae</taxon>
        <taxon>Satyrinae</taxon>
        <taxon>Satyrini</taxon>
        <taxon>Parargina</taxon>
        <taxon>Pararge</taxon>
    </lineage>
</organism>
<keyword evidence="14" id="KW-0443">Lipid metabolism</keyword>
<evidence type="ECO:0000256" key="6">
    <source>
        <dbReference type="ARBA" id="ARBA00022548"/>
    </source>
</evidence>
<dbReference type="InterPro" id="IPR005919">
    <property type="entry name" value="Pmev_kin_anim"/>
</dbReference>
<dbReference type="Proteomes" id="UP000838756">
    <property type="component" value="Unassembled WGS sequence"/>
</dbReference>
<evidence type="ECO:0000256" key="10">
    <source>
        <dbReference type="ARBA" id="ARBA00022778"/>
    </source>
</evidence>
<keyword evidence="5" id="KW-0444">Lipid biosynthesis</keyword>
<accession>A0A8S4R5F1</accession>
<evidence type="ECO:0000256" key="16">
    <source>
        <dbReference type="ARBA" id="ARBA00023221"/>
    </source>
</evidence>
<dbReference type="PANTHER" id="PTHR13101">
    <property type="entry name" value="PHOSPHOMEVALONATE KINASE"/>
    <property type="match status" value="1"/>
</dbReference>
<sequence length="266" mass="30603">MSCLSIRQPAQQLIRNRRTHMHTIVNFYNKAGCPRGGGVPGDGVVVTRRCSLHRGLFQPSPTCARTRRDFKEHKTTLMTGMSPQVILLFSGKRKCGKDFLTNRLKEKFGETCEIIRISEPIKSHWAKENNLNLNELLSDGEYKEFYRLAMIKWSDEMREKDYGCFCRTACGNALVKPIWIVSDIRRTTDIQWFKETYGELVKTIRLTADEDTRIERGFQFKCGVDDVASECGLDNYNEWNLVINNGKGKQSLEEQLSRIAELIPVL</sequence>
<evidence type="ECO:0000256" key="15">
    <source>
        <dbReference type="ARBA" id="ARBA00023166"/>
    </source>
</evidence>
<evidence type="ECO:0000256" key="8">
    <source>
        <dbReference type="ARBA" id="ARBA00022741"/>
    </source>
</evidence>
<dbReference type="FunFam" id="3.40.50.300:FF:001026">
    <property type="entry name" value="Phosphomevalonate kinase"/>
    <property type="match status" value="1"/>
</dbReference>